<dbReference type="RefSeq" id="WP_177180974.1">
    <property type="nucleotide sequence ID" value="NZ_FNZR01000001.1"/>
</dbReference>
<gene>
    <name evidence="1" type="ORF">SAMN05421740_101602</name>
</gene>
<dbReference type="AlphaFoldDB" id="A0A1H7G7N9"/>
<dbReference type="EMBL" id="FNZR01000001">
    <property type="protein sequence ID" value="SEK34151.1"/>
    <property type="molecule type" value="Genomic_DNA"/>
</dbReference>
<dbReference type="Proteomes" id="UP000198916">
    <property type="component" value="Unassembled WGS sequence"/>
</dbReference>
<dbReference type="Gene3D" id="3.40.50.720">
    <property type="entry name" value="NAD(P)-binding Rossmann-like Domain"/>
    <property type="match status" value="1"/>
</dbReference>
<reference evidence="2" key="1">
    <citation type="submission" date="2016-10" db="EMBL/GenBank/DDBJ databases">
        <authorList>
            <person name="Varghese N."/>
            <person name="Submissions S."/>
        </authorList>
    </citation>
    <scope>NUCLEOTIDE SEQUENCE [LARGE SCALE GENOMIC DNA]</scope>
    <source>
        <strain evidence="2">Jip14</strain>
    </source>
</reference>
<accession>A0A1H7G7N9</accession>
<evidence type="ECO:0000313" key="1">
    <source>
        <dbReference type="EMBL" id="SEK34151.1"/>
    </source>
</evidence>
<name>A0A1H7G7N9_9SPHI</name>
<evidence type="ECO:0000313" key="2">
    <source>
        <dbReference type="Proteomes" id="UP000198916"/>
    </source>
</evidence>
<keyword evidence="2" id="KW-1185">Reference proteome</keyword>
<dbReference type="STRING" id="332977.SAMN05421740_101602"/>
<protein>
    <submittedName>
        <fullName evidence="1">Glycerate dehydrogenase</fullName>
    </submittedName>
</protein>
<proteinExistence type="predicted"/>
<sequence length="57" mass="5926">MNIVVTDGYTVNGGDLDWGPISALAHLTKLKFIGVLATRYNTIDTSAAAAFGIAVSN</sequence>
<organism evidence="1 2">
    <name type="scientific">Parapedobacter koreensis</name>
    <dbReference type="NCBI Taxonomy" id="332977"/>
    <lineage>
        <taxon>Bacteria</taxon>
        <taxon>Pseudomonadati</taxon>
        <taxon>Bacteroidota</taxon>
        <taxon>Sphingobacteriia</taxon>
        <taxon>Sphingobacteriales</taxon>
        <taxon>Sphingobacteriaceae</taxon>
        <taxon>Parapedobacter</taxon>
    </lineage>
</organism>
<dbReference type="SUPFAM" id="SSF52283">
    <property type="entry name" value="Formate/glycerate dehydrogenase catalytic domain-like"/>
    <property type="match status" value="1"/>
</dbReference>